<dbReference type="Proteomes" id="UP000051295">
    <property type="component" value="Unassembled WGS sequence"/>
</dbReference>
<evidence type="ECO:0000313" key="3">
    <source>
        <dbReference type="EMBL" id="KRS12325.1"/>
    </source>
</evidence>
<dbReference type="PROSITE" id="PS51276">
    <property type="entry name" value="PEPTIDASE_C56_PFPI"/>
    <property type="match status" value="1"/>
</dbReference>
<comment type="caution">
    <text evidence="3">The sequence shown here is derived from an EMBL/GenBank/DDBJ whole genome shotgun (WGS) entry which is preliminary data.</text>
</comment>
<feature type="domain" description="DJ-1/PfpI" evidence="2">
    <location>
        <begin position="7"/>
        <end position="175"/>
    </location>
</feature>
<proteinExistence type="inferred from homology"/>
<keyword evidence="4" id="KW-1185">Reference proteome</keyword>
<comment type="similarity">
    <text evidence="1">Belongs to the peptidase C56 family.</text>
</comment>
<accession>A0A0T5NTS8</accession>
<sequence length="186" mass="20261">MPKLSNRRVAILATDGYEQSELEKPRDALLSEGAEVHIVSLKAGKIRGWDDDDWGRSVSVDKTLDAVSADDYDALVLPGGQINPDILRTDKSAVKFIKAIFDAKKPIAAICHAPWLLAEAGIADGLHLTSYHSIRTDMENAGAKWEDSPVVVDKGVVTSRNPDDLPNFCGKVIEEICEGRHESRAA</sequence>
<dbReference type="InterPro" id="IPR029062">
    <property type="entry name" value="Class_I_gatase-like"/>
</dbReference>
<evidence type="ECO:0000259" key="2">
    <source>
        <dbReference type="Pfam" id="PF01965"/>
    </source>
</evidence>
<reference evidence="3 4" key="1">
    <citation type="submission" date="2015-04" db="EMBL/GenBank/DDBJ databases">
        <title>The draft genome sequence of Roseovarius sp.R12b.</title>
        <authorList>
            <person name="Li G."/>
            <person name="Lai Q."/>
            <person name="Shao Z."/>
            <person name="Yan P."/>
        </authorList>
    </citation>
    <scope>NUCLEOTIDE SEQUENCE [LARGE SCALE GENOMIC DNA]</scope>
    <source>
        <strain evidence="3 4">R12B</strain>
    </source>
</reference>
<dbReference type="RefSeq" id="WP_057793549.1">
    <property type="nucleotide sequence ID" value="NZ_LAXJ01000010.1"/>
</dbReference>
<dbReference type="GO" id="GO:0016740">
    <property type="term" value="F:transferase activity"/>
    <property type="evidence" value="ECO:0007669"/>
    <property type="project" value="UniProtKB-KW"/>
</dbReference>
<protein>
    <submittedName>
        <fullName evidence="3">Glutamine amidotransferase</fullName>
    </submittedName>
</protein>
<dbReference type="PANTHER" id="PTHR42733">
    <property type="entry name" value="DJ-1 PROTEIN"/>
    <property type="match status" value="1"/>
</dbReference>
<dbReference type="EMBL" id="LAXJ01000010">
    <property type="protein sequence ID" value="KRS12325.1"/>
    <property type="molecule type" value="Genomic_DNA"/>
</dbReference>
<dbReference type="CDD" id="cd03134">
    <property type="entry name" value="GATase1_PfpI_like"/>
    <property type="match status" value="1"/>
</dbReference>
<dbReference type="Pfam" id="PF01965">
    <property type="entry name" value="DJ-1_PfpI"/>
    <property type="match status" value="1"/>
</dbReference>
<gene>
    <name evidence="3" type="ORF">XM53_11820</name>
</gene>
<evidence type="ECO:0000313" key="4">
    <source>
        <dbReference type="Proteomes" id="UP000051295"/>
    </source>
</evidence>
<dbReference type="OrthoDB" id="9792284at2"/>
<dbReference type="PANTHER" id="PTHR42733:SF12">
    <property type="entry name" value="PROTEINASE"/>
    <property type="match status" value="1"/>
</dbReference>
<dbReference type="STRING" id="1641875.XM53_11820"/>
<dbReference type="SUPFAM" id="SSF52317">
    <property type="entry name" value="Class I glutamine amidotransferase-like"/>
    <property type="match status" value="1"/>
</dbReference>
<name>A0A0T5NTS8_9RHOB</name>
<keyword evidence="3" id="KW-0315">Glutamine amidotransferase</keyword>
<dbReference type="AlphaFoldDB" id="A0A0T5NTS8"/>
<evidence type="ECO:0000256" key="1">
    <source>
        <dbReference type="ARBA" id="ARBA00008542"/>
    </source>
</evidence>
<dbReference type="NCBIfam" id="TIGR01382">
    <property type="entry name" value="PfpI"/>
    <property type="match status" value="1"/>
</dbReference>
<organism evidence="3 4">
    <name type="scientific">Roseovarius atlanticus</name>
    <dbReference type="NCBI Taxonomy" id="1641875"/>
    <lineage>
        <taxon>Bacteria</taxon>
        <taxon>Pseudomonadati</taxon>
        <taxon>Pseudomonadota</taxon>
        <taxon>Alphaproteobacteria</taxon>
        <taxon>Rhodobacterales</taxon>
        <taxon>Roseobacteraceae</taxon>
        <taxon>Roseovarius</taxon>
    </lineage>
</organism>
<dbReference type="Gene3D" id="3.40.50.880">
    <property type="match status" value="1"/>
</dbReference>
<dbReference type="InterPro" id="IPR006286">
    <property type="entry name" value="C56_PfpI-like"/>
</dbReference>
<dbReference type="InterPro" id="IPR002818">
    <property type="entry name" value="DJ-1/PfpI"/>
</dbReference>
<dbReference type="PATRIC" id="fig|1641875.4.peg.152"/>
<keyword evidence="3" id="KW-0808">Transferase</keyword>